<protein>
    <recommendedName>
        <fullName evidence="4">Glycerophosphoryl diester phosphodiesterase membrane domain-containing protein</fullName>
    </recommendedName>
</protein>
<feature type="transmembrane region" description="Helical" evidence="1">
    <location>
        <begin position="204"/>
        <end position="225"/>
    </location>
</feature>
<evidence type="ECO:0000313" key="3">
    <source>
        <dbReference type="Proteomes" id="UP001285921"/>
    </source>
</evidence>
<dbReference type="EMBL" id="BTCL01000029">
    <property type="protein sequence ID" value="GMK48412.1"/>
    <property type="molecule type" value="Genomic_DNA"/>
</dbReference>
<gene>
    <name evidence="2" type="ORF">PghCCS26_55420</name>
</gene>
<evidence type="ECO:0000313" key="2">
    <source>
        <dbReference type="EMBL" id="GMK48412.1"/>
    </source>
</evidence>
<keyword evidence="1" id="KW-0812">Transmembrane</keyword>
<feature type="transmembrane region" description="Helical" evidence="1">
    <location>
        <begin position="32"/>
        <end position="54"/>
    </location>
</feature>
<evidence type="ECO:0008006" key="4">
    <source>
        <dbReference type="Google" id="ProtNLM"/>
    </source>
</evidence>
<keyword evidence="1" id="KW-0472">Membrane</keyword>
<feature type="transmembrane region" description="Helical" evidence="1">
    <location>
        <begin position="66"/>
        <end position="84"/>
    </location>
</feature>
<feature type="transmembrane region" description="Helical" evidence="1">
    <location>
        <begin position="166"/>
        <end position="192"/>
    </location>
</feature>
<keyword evidence="3" id="KW-1185">Reference proteome</keyword>
<organism evidence="2 3">
    <name type="scientific">Paenibacillus glycanilyticus</name>
    <dbReference type="NCBI Taxonomy" id="126569"/>
    <lineage>
        <taxon>Bacteria</taxon>
        <taxon>Bacillati</taxon>
        <taxon>Bacillota</taxon>
        <taxon>Bacilli</taxon>
        <taxon>Bacillales</taxon>
        <taxon>Paenibacillaceae</taxon>
        <taxon>Paenibacillus</taxon>
    </lineage>
</organism>
<sequence>MIPAMTNLPEVRPSKGGGVLGLTFSLFIKNAAVLLFITAITIVPIELIICYGFSNLSIDNILKDIIISQLFLTLLTPVVVYCLIERLRGGKGSVADAYRWGLRKWPRMIMYNFLQSVIFSAGLLLFVIPGLFMYVRLLLLPAVVSIENTSVTNPLESSRNMAAGQFWRFLGLGIVVNLFNFLLGLGASKLLLESGMINGITVTLYYLFIDWLSLIGVILSLVLYLKIRTEQYAAAARAAEEAAVTA</sequence>
<keyword evidence="1" id="KW-1133">Transmembrane helix</keyword>
<proteinExistence type="predicted"/>
<feature type="transmembrane region" description="Helical" evidence="1">
    <location>
        <begin position="109"/>
        <end position="135"/>
    </location>
</feature>
<dbReference type="Proteomes" id="UP001285921">
    <property type="component" value="Unassembled WGS sequence"/>
</dbReference>
<comment type="caution">
    <text evidence="2">The sequence shown here is derived from an EMBL/GenBank/DDBJ whole genome shotgun (WGS) entry which is preliminary data.</text>
</comment>
<name>A0ABQ6NVX7_9BACL</name>
<reference evidence="2 3" key="1">
    <citation type="submission" date="2023-05" db="EMBL/GenBank/DDBJ databases">
        <title>Draft genome of Paenibacillus sp. CCS26.</title>
        <authorList>
            <person name="Akita H."/>
            <person name="Shinto Y."/>
            <person name="Kimura Z."/>
        </authorList>
    </citation>
    <scope>NUCLEOTIDE SEQUENCE [LARGE SCALE GENOMIC DNA]</scope>
    <source>
        <strain evidence="2 3">CCS26</strain>
    </source>
</reference>
<accession>A0ABQ6NVX7</accession>
<dbReference type="RefSeq" id="WP_317982061.1">
    <property type="nucleotide sequence ID" value="NZ_BTCL01000029.1"/>
</dbReference>
<evidence type="ECO:0000256" key="1">
    <source>
        <dbReference type="SAM" id="Phobius"/>
    </source>
</evidence>